<dbReference type="InterPro" id="IPR015946">
    <property type="entry name" value="KH_dom-like_a/b"/>
</dbReference>
<keyword evidence="2" id="KW-1185">Reference proteome</keyword>
<proteinExistence type="predicted"/>
<dbReference type="PANTHER" id="PTHR39624">
    <property type="entry name" value="PROTEIN INVOLVED IN RIMO-MEDIATED BETA-METHYLTHIOLATION OF RIBOSOMAL PROTEIN S12 YCAO"/>
    <property type="match status" value="1"/>
</dbReference>
<dbReference type="Pfam" id="PF02566">
    <property type="entry name" value="OsmC"/>
    <property type="match status" value="1"/>
</dbReference>
<accession>A0A928YP96</accession>
<dbReference type="SUPFAM" id="SSF82784">
    <property type="entry name" value="OsmC-like"/>
    <property type="match status" value="1"/>
</dbReference>
<name>A0A928YP96_9SPHI</name>
<protein>
    <submittedName>
        <fullName evidence="1">Osmotically inducible protein OsmC</fullName>
    </submittedName>
</protein>
<dbReference type="InterPro" id="IPR036102">
    <property type="entry name" value="OsmC/Ohrsf"/>
</dbReference>
<dbReference type="InterPro" id="IPR003718">
    <property type="entry name" value="OsmC/Ohr_fam"/>
</dbReference>
<organism evidence="1 2">
    <name type="scientific">Sphingobacterium hungaricum</name>
    <dbReference type="NCBI Taxonomy" id="2082723"/>
    <lineage>
        <taxon>Bacteria</taxon>
        <taxon>Pseudomonadati</taxon>
        <taxon>Bacteroidota</taxon>
        <taxon>Sphingobacteriia</taxon>
        <taxon>Sphingobacteriales</taxon>
        <taxon>Sphingobacteriaceae</taxon>
        <taxon>Sphingobacterium</taxon>
    </lineage>
</organism>
<comment type="caution">
    <text evidence="1">The sequence shown here is derived from an EMBL/GenBank/DDBJ whole genome shotgun (WGS) entry which is preliminary data.</text>
</comment>
<dbReference type="RefSeq" id="WP_196934570.1">
    <property type="nucleotide sequence ID" value="NZ_MU158698.1"/>
</dbReference>
<reference evidence="1" key="1">
    <citation type="submission" date="2018-02" db="EMBL/GenBank/DDBJ databases">
        <authorList>
            <person name="Vasarhelyi B.M."/>
            <person name="Deshmukh S."/>
            <person name="Balint B."/>
            <person name="Kukolya J."/>
        </authorList>
    </citation>
    <scope>NUCLEOTIDE SEQUENCE</scope>
    <source>
        <strain evidence="1">KB22</strain>
    </source>
</reference>
<dbReference type="EMBL" id="PRDK01000001">
    <property type="protein sequence ID" value="MBE8712227.1"/>
    <property type="molecule type" value="Genomic_DNA"/>
</dbReference>
<sequence>MDNEVKVSIAKDKYKTEVNYGKHLIIADEPTDVGGTDLGMPPTSLFLSSLGTCKVMTMRMYADRKGWDLQTAQIRLSSEVVKSEQQQTTYIKCHITITGDLDDEQRQRIYKIADRCPIQKIISNPIVIESNLLSN</sequence>
<dbReference type="AlphaFoldDB" id="A0A928YP96"/>
<evidence type="ECO:0000313" key="1">
    <source>
        <dbReference type="EMBL" id="MBE8712227.1"/>
    </source>
</evidence>
<dbReference type="Gene3D" id="3.30.300.20">
    <property type="match status" value="1"/>
</dbReference>
<dbReference type="Proteomes" id="UP000616201">
    <property type="component" value="Unassembled WGS sequence"/>
</dbReference>
<dbReference type="PANTHER" id="PTHR39624:SF2">
    <property type="entry name" value="OSMC-LIKE PROTEIN"/>
    <property type="match status" value="1"/>
</dbReference>
<gene>
    <name evidence="1" type="ORF">C4F49_00855</name>
</gene>
<evidence type="ECO:0000313" key="2">
    <source>
        <dbReference type="Proteomes" id="UP000616201"/>
    </source>
</evidence>